<dbReference type="InterPro" id="IPR027268">
    <property type="entry name" value="Peptidase_M4/M1_CTD_sf"/>
</dbReference>
<keyword evidence="4" id="KW-0732">Signal</keyword>
<dbReference type="PANTHER" id="PTHR11533:SF301">
    <property type="entry name" value="AMINOPEPTIDASE"/>
    <property type="match status" value="1"/>
</dbReference>
<comment type="caution">
    <text evidence="6">The sequence shown here is derived from an EMBL/GenBank/DDBJ whole genome shotgun (WGS) entry which is preliminary data.</text>
</comment>
<dbReference type="InterPro" id="IPR034016">
    <property type="entry name" value="M1_APN-typ"/>
</dbReference>
<feature type="signal peptide" evidence="4">
    <location>
        <begin position="1"/>
        <end position="22"/>
    </location>
</feature>
<feature type="binding site" evidence="2">
    <location>
        <position position="240"/>
    </location>
    <ligand>
        <name>Zn(2+)</name>
        <dbReference type="ChEBI" id="CHEBI:29105"/>
        <note>catalytic</note>
    </ligand>
</feature>
<dbReference type="GO" id="GO:0043171">
    <property type="term" value="P:peptide catabolic process"/>
    <property type="evidence" value="ECO:0007669"/>
    <property type="project" value="TreeGrafter"/>
</dbReference>
<protein>
    <recommendedName>
        <fullName evidence="5">Peptidase M1 membrane alanine aminopeptidase domain-containing protein</fullName>
    </recommendedName>
</protein>
<sequence length="352" mass="39684">MAHRHTTVIFILAAKTILLVSAQLRPEDYRLPELYTPSSYEIALDLAAEAFTASSNEFSGTVTIRFSFINITDYIALHSQHNFITISKITFNSTEVLSGNYSINNVTDILTINVGHAITTGITYDLVIEYTGVLSTGDMYGLYKSSYVDSNGLTKYLVTTQFAATFARRAFPCFDEPALKTTFDFSVTFPTGLNVLFNTQQYSSVSNATTGESALLWDQNESSNRYQQRVVTVVAHELAHQWFGNLITFKWWSEIFLNEGFATYFEFHITHEVLPAWELDKQFVIEEVHQALLGDALENAHALQSPTTTPAEISSKFSIISYSKGGSVLRMVEHFMRLDNFRAGLQRYLNQL</sequence>
<dbReference type="GO" id="GO:0006508">
    <property type="term" value="P:proteolysis"/>
    <property type="evidence" value="ECO:0007669"/>
    <property type="project" value="TreeGrafter"/>
</dbReference>
<feature type="domain" description="Peptidase M1 membrane alanine aminopeptidase" evidence="5">
    <location>
        <begin position="207"/>
        <end position="351"/>
    </location>
</feature>
<evidence type="ECO:0000313" key="7">
    <source>
        <dbReference type="Proteomes" id="UP001162156"/>
    </source>
</evidence>
<dbReference type="AlphaFoldDB" id="A0AAV8YDA3"/>
<feature type="chain" id="PRO_5043496769" description="Peptidase M1 membrane alanine aminopeptidase domain-containing protein" evidence="4">
    <location>
        <begin position="23"/>
        <end position="352"/>
    </location>
</feature>
<feature type="binding site" evidence="2">
    <location>
        <position position="259"/>
    </location>
    <ligand>
        <name>Zn(2+)</name>
        <dbReference type="ChEBI" id="CHEBI:29105"/>
        <note>catalytic</note>
    </ligand>
</feature>
<comment type="cofactor">
    <cofactor evidence="2">
        <name>Zn(2+)</name>
        <dbReference type="ChEBI" id="CHEBI:29105"/>
    </cofactor>
    <text evidence="2">Binds 1 zinc ion per subunit.</text>
</comment>
<evidence type="ECO:0000256" key="4">
    <source>
        <dbReference type="SAM" id="SignalP"/>
    </source>
</evidence>
<reference evidence="6" key="1">
    <citation type="journal article" date="2023" name="Insect Mol. Biol.">
        <title>Genome sequencing provides insights into the evolution of gene families encoding plant cell wall-degrading enzymes in longhorned beetles.</title>
        <authorList>
            <person name="Shin N.R."/>
            <person name="Okamura Y."/>
            <person name="Kirsch R."/>
            <person name="Pauchet Y."/>
        </authorList>
    </citation>
    <scope>NUCLEOTIDE SEQUENCE</scope>
    <source>
        <strain evidence="6">RBIC_L_NR</strain>
    </source>
</reference>
<dbReference type="Pfam" id="PF01433">
    <property type="entry name" value="Peptidase_M1"/>
    <property type="match status" value="1"/>
</dbReference>
<dbReference type="GO" id="GO:0005615">
    <property type="term" value="C:extracellular space"/>
    <property type="evidence" value="ECO:0007669"/>
    <property type="project" value="TreeGrafter"/>
</dbReference>
<accession>A0AAV8YDA3</accession>
<feature type="site" description="Transition state stabilizer" evidence="3">
    <location>
        <position position="322"/>
    </location>
</feature>
<evidence type="ECO:0000313" key="6">
    <source>
        <dbReference type="EMBL" id="KAJ8948941.1"/>
    </source>
</evidence>
<dbReference type="InterPro" id="IPR014782">
    <property type="entry name" value="Peptidase_M1_dom"/>
</dbReference>
<dbReference type="InterPro" id="IPR042097">
    <property type="entry name" value="Aminopeptidase_N-like_N_sf"/>
</dbReference>
<dbReference type="Gene3D" id="1.10.390.10">
    <property type="entry name" value="Neutral Protease Domain 2"/>
    <property type="match status" value="1"/>
</dbReference>
<feature type="active site" description="Proton acceptor" evidence="1">
    <location>
        <position position="237"/>
    </location>
</feature>
<dbReference type="SUPFAM" id="SSF55486">
    <property type="entry name" value="Metalloproteases ('zincins'), catalytic domain"/>
    <property type="match status" value="1"/>
</dbReference>
<keyword evidence="7" id="KW-1185">Reference proteome</keyword>
<dbReference type="GO" id="GO:0016020">
    <property type="term" value="C:membrane"/>
    <property type="evidence" value="ECO:0007669"/>
    <property type="project" value="TreeGrafter"/>
</dbReference>
<name>A0AAV8YDA3_9CUCU</name>
<evidence type="ECO:0000259" key="5">
    <source>
        <dbReference type="Pfam" id="PF01433"/>
    </source>
</evidence>
<dbReference type="GO" id="GO:0005737">
    <property type="term" value="C:cytoplasm"/>
    <property type="evidence" value="ECO:0007669"/>
    <property type="project" value="TreeGrafter"/>
</dbReference>
<organism evidence="6 7">
    <name type="scientific">Rhamnusium bicolor</name>
    <dbReference type="NCBI Taxonomy" id="1586634"/>
    <lineage>
        <taxon>Eukaryota</taxon>
        <taxon>Metazoa</taxon>
        <taxon>Ecdysozoa</taxon>
        <taxon>Arthropoda</taxon>
        <taxon>Hexapoda</taxon>
        <taxon>Insecta</taxon>
        <taxon>Pterygota</taxon>
        <taxon>Neoptera</taxon>
        <taxon>Endopterygota</taxon>
        <taxon>Coleoptera</taxon>
        <taxon>Polyphaga</taxon>
        <taxon>Cucujiformia</taxon>
        <taxon>Chrysomeloidea</taxon>
        <taxon>Cerambycidae</taxon>
        <taxon>Lepturinae</taxon>
        <taxon>Rhagiini</taxon>
        <taxon>Rhamnusium</taxon>
    </lineage>
</organism>
<keyword evidence="2" id="KW-0862">Zinc</keyword>
<gene>
    <name evidence="6" type="ORF">NQ314_008320</name>
</gene>
<dbReference type="EMBL" id="JANEYF010002263">
    <property type="protein sequence ID" value="KAJ8948941.1"/>
    <property type="molecule type" value="Genomic_DNA"/>
</dbReference>
<feature type="binding site" evidence="2">
    <location>
        <position position="236"/>
    </location>
    <ligand>
        <name>Zn(2+)</name>
        <dbReference type="ChEBI" id="CHEBI:29105"/>
        <note>catalytic</note>
    </ligand>
</feature>
<dbReference type="InterPro" id="IPR050344">
    <property type="entry name" value="Peptidase_M1_aminopeptidases"/>
</dbReference>
<dbReference type="Gene3D" id="2.60.40.1730">
    <property type="entry name" value="tricorn interacting facor f3 domain"/>
    <property type="match status" value="1"/>
</dbReference>
<proteinExistence type="predicted"/>
<dbReference type="GO" id="GO:0042277">
    <property type="term" value="F:peptide binding"/>
    <property type="evidence" value="ECO:0007669"/>
    <property type="project" value="TreeGrafter"/>
</dbReference>
<keyword evidence="2" id="KW-0479">Metal-binding</keyword>
<dbReference type="GO" id="GO:0008270">
    <property type="term" value="F:zinc ion binding"/>
    <property type="evidence" value="ECO:0007669"/>
    <property type="project" value="InterPro"/>
</dbReference>
<dbReference type="SUPFAM" id="SSF63737">
    <property type="entry name" value="Leukotriene A4 hydrolase N-terminal domain"/>
    <property type="match status" value="1"/>
</dbReference>
<dbReference type="CDD" id="cd09601">
    <property type="entry name" value="M1_APN-Q_like"/>
    <property type="match status" value="1"/>
</dbReference>
<evidence type="ECO:0000256" key="3">
    <source>
        <dbReference type="PIRSR" id="PIRSR634016-4"/>
    </source>
</evidence>
<evidence type="ECO:0000256" key="1">
    <source>
        <dbReference type="PIRSR" id="PIRSR634016-1"/>
    </source>
</evidence>
<dbReference type="PANTHER" id="PTHR11533">
    <property type="entry name" value="PROTEASE M1 ZINC METALLOPROTEASE"/>
    <property type="match status" value="1"/>
</dbReference>
<dbReference type="Proteomes" id="UP001162156">
    <property type="component" value="Unassembled WGS sequence"/>
</dbReference>
<dbReference type="GO" id="GO:0070006">
    <property type="term" value="F:metalloaminopeptidase activity"/>
    <property type="evidence" value="ECO:0007669"/>
    <property type="project" value="TreeGrafter"/>
</dbReference>
<evidence type="ECO:0000256" key="2">
    <source>
        <dbReference type="PIRSR" id="PIRSR634016-3"/>
    </source>
</evidence>